<organism evidence="1 2">
    <name type="scientific">Aquirhabdus parva</name>
    <dbReference type="NCBI Taxonomy" id="2283318"/>
    <lineage>
        <taxon>Bacteria</taxon>
        <taxon>Pseudomonadati</taxon>
        <taxon>Pseudomonadota</taxon>
        <taxon>Gammaproteobacteria</taxon>
        <taxon>Moraxellales</taxon>
        <taxon>Moraxellaceae</taxon>
        <taxon>Aquirhabdus</taxon>
    </lineage>
</organism>
<dbReference type="Proteomes" id="UP000253940">
    <property type="component" value="Chromosome"/>
</dbReference>
<gene>
    <name evidence="1" type="ORF">HYN46_02375</name>
</gene>
<dbReference type="AlphaFoldDB" id="A0A345PB13"/>
<dbReference type="EMBL" id="CP031222">
    <property type="protein sequence ID" value="AXI04472.1"/>
    <property type="molecule type" value="Genomic_DNA"/>
</dbReference>
<protein>
    <submittedName>
        <fullName evidence="1">Uncharacterized protein</fullName>
    </submittedName>
</protein>
<evidence type="ECO:0000313" key="1">
    <source>
        <dbReference type="EMBL" id="AXI04472.1"/>
    </source>
</evidence>
<accession>A0A345PB13</accession>
<dbReference type="KEGG" id="mbah:HYN46_02375"/>
<evidence type="ECO:0000313" key="2">
    <source>
        <dbReference type="Proteomes" id="UP000253940"/>
    </source>
</evidence>
<name>A0A345PB13_9GAMM</name>
<dbReference type="OrthoDB" id="6670668at2"/>
<sequence length="349" mass="36423">MGFAAFQSASAELTSMSDQELAAATGQSLYTSNYIAPGQSGNNNRVDGSSTANVGFYRLGLQATLDLNLNAQSIQLGCGGVNGPGCDIDLSNVSLSGLNQVNGSYAGSDATMKNPFIEFAIKNPTTLSTREIVGFRLGAAEALGLLSVGTNGDLSTPNDDTGIRSLSGDIGIQVTNATLTDVRACTLIILCLPLTGKGTANVASYNTVLTPQRASTFNLGPMTAITSPNLLSLTLRNVNVNDIPYATVHQLQISKPDGTPTNDLSLSLQRAPITWQKLSTGDFSGVTAQKGWWISVPQAQFNNLVITQPVTVDAIGAVLGAIINTPVNLNPIDLGQIPAHNCYGNLKFC</sequence>
<reference evidence="1 2" key="1">
    <citation type="submission" date="2018-07" db="EMBL/GenBank/DDBJ databases">
        <title>Genome sequencing of Moraxellaceae gen. HYN0046.</title>
        <authorList>
            <person name="Kim M."/>
            <person name="Yi H."/>
        </authorList>
    </citation>
    <scope>NUCLEOTIDE SEQUENCE [LARGE SCALE GENOMIC DNA]</scope>
    <source>
        <strain evidence="1 2">HYN0046</strain>
    </source>
</reference>
<keyword evidence="2" id="KW-1185">Reference proteome</keyword>
<proteinExistence type="predicted"/>